<dbReference type="EMBL" id="FNQP01000028">
    <property type="protein sequence ID" value="SEB04795.1"/>
    <property type="molecule type" value="Genomic_DNA"/>
</dbReference>
<organism evidence="2 3">
    <name type="scientific">Thiothrix caldifontis</name>
    <dbReference type="NCBI Taxonomy" id="525918"/>
    <lineage>
        <taxon>Bacteria</taxon>
        <taxon>Pseudomonadati</taxon>
        <taxon>Pseudomonadota</taxon>
        <taxon>Gammaproteobacteria</taxon>
        <taxon>Thiotrichales</taxon>
        <taxon>Thiotrichaceae</taxon>
        <taxon>Thiothrix</taxon>
    </lineage>
</organism>
<accession>A0A1H4G5C0</accession>
<dbReference type="RefSeq" id="WP_093070365.1">
    <property type="nucleotide sequence ID" value="NZ_FNQP01000028.1"/>
</dbReference>
<protein>
    <recommendedName>
        <fullName evidence="4">Trypsin-like peptidase domain-containing protein</fullName>
    </recommendedName>
</protein>
<dbReference type="InterPro" id="IPR009003">
    <property type="entry name" value="Peptidase_S1_PA"/>
</dbReference>
<evidence type="ECO:0008006" key="4">
    <source>
        <dbReference type="Google" id="ProtNLM"/>
    </source>
</evidence>
<evidence type="ECO:0000313" key="3">
    <source>
        <dbReference type="Proteomes" id="UP000199397"/>
    </source>
</evidence>
<sequence>MKYPVLFSISTLLLIGSLSVLPVYAADITQVDGLEQADLPPNEAAAAWEVPATLRLDPTDFPKHAGRGALVPQDIVLPPLSAAELQQWQQTADEPQQRRTRIGMSRAVPNTLGEPDTWQWLAVEGGQVAHLGWRSPDAKRIRGQFVLGNLPAGVELRFYAPHDPQQVYAYTHDTLKPQIIQQAGEATFWSPSLAGDTLRVEIFVPEGIAPDALALRVAKLSHSVLDPLTGAVQRGTLEDNAVACFVDMACATPEWQLRGSSTALFLVVNEDIEYFCTGELLNNTRADGKPYFLTANHCVDTAAVATTLNSFWFYENSSCGGSDARDKVRRADGGATLLVTDKTLDTTLLSLNKIPAQGVLFAGWSNRALPSGQAIAGIHHALTLPKQFALGTFVDYGTFAASGLVRDPQGEFAVVRWLNGATEQGASGSALWFEEQGKYYVNGVLSRGTSSSSCEPPDGIALYGRFDQAYPLLKPWLSP</sequence>
<name>A0A1H4G5C0_9GAMM</name>
<proteinExistence type="predicted"/>
<dbReference type="OrthoDB" id="5619888at2"/>
<feature type="signal peptide" evidence="1">
    <location>
        <begin position="1"/>
        <end position="25"/>
    </location>
</feature>
<feature type="chain" id="PRO_5011645009" description="Trypsin-like peptidase domain-containing protein" evidence="1">
    <location>
        <begin position="26"/>
        <end position="479"/>
    </location>
</feature>
<keyword evidence="3" id="KW-1185">Reference proteome</keyword>
<dbReference type="InterPro" id="IPR043504">
    <property type="entry name" value="Peptidase_S1_PA_chymotrypsin"/>
</dbReference>
<dbReference type="Proteomes" id="UP000199397">
    <property type="component" value="Unassembled WGS sequence"/>
</dbReference>
<dbReference type="Gene3D" id="2.40.10.10">
    <property type="entry name" value="Trypsin-like serine proteases"/>
    <property type="match status" value="2"/>
</dbReference>
<dbReference type="PANTHER" id="PTHR36234:SF5">
    <property type="entry name" value="LYSYL ENDOPEPTIDASE"/>
    <property type="match status" value="1"/>
</dbReference>
<dbReference type="PANTHER" id="PTHR36234">
    <property type="entry name" value="LYSYL ENDOPEPTIDASE"/>
    <property type="match status" value="1"/>
</dbReference>
<evidence type="ECO:0000256" key="1">
    <source>
        <dbReference type="SAM" id="SignalP"/>
    </source>
</evidence>
<gene>
    <name evidence="2" type="ORF">SAMN05660964_03282</name>
</gene>
<reference evidence="2 3" key="1">
    <citation type="submission" date="2016-10" db="EMBL/GenBank/DDBJ databases">
        <authorList>
            <person name="de Groot N.N."/>
        </authorList>
    </citation>
    <scope>NUCLEOTIDE SEQUENCE [LARGE SCALE GENOMIC DNA]</scope>
    <source>
        <strain evidence="2 3">DSM 21228</strain>
    </source>
</reference>
<keyword evidence="1" id="KW-0732">Signal</keyword>
<dbReference type="AlphaFoldDB" id="A0A1H4G5C0"/>
<dbReference type="SUPFAM" id="SSF50494">
    <property type="entry name" value="Trypsin-like serine proteases"/>
    <property type="match status" value="1"/>
</dbReference>
<dbReference type="STRING" id="525918.SAMN05660964_03282"/>
<evidence type="ECO:0000313" key="2">
    <source>
        <dbReference type="EMBL" id="SEB04795.1"/>
    </source>
</evidence>